<comment type="similarity">
    <text evidence="1">Belongs to the CSN7/EIF3M family. CSN7 subfamily.</text>
</comment>
<dbReference type="GO" id="GO:0003743">
    <property type="term" value="F:translation initiation factor activity"/>
    <property type="evidence" value="ECO:0007669"/>
    <property type="project" value="UniProtKB-UniRule"/>
</dbReference>
<dbReference type="PANTHER" id="PTHR15350:SF2">
    <property type="entry name" value="EUKARYOTIC TRANSLATION INITIATION FACTOR 3 SUBUNIT M"/>
    <property type="match status" value="1"/>
</dbReference>
<dbReference type="GO" id="GO:0001732">
    <property type="term" value="P:formation of cytoplasmic translation initiation complex"/>
    <property type="evidence" value="ECO:0007669"/>
    <property type="project" value="UniProtKB-UniRule"/>
</dbReference>
<name>A0AAD4BQK0_BOLED</name>
<comment type="subunit">
    <text evidence="5">Component of the eukaryotic translation initiation factor 3 (eIF-3) complex.</text>
</comment>
<keyword evidence="8" id="KW-1185">Reference proteome</keyword>
<comment type="caution">
    <text evidence="7">The sequence shown here is derived from an EMBL/GenBank/DDBJ whole genome shotgun (WGS) entry which is preliminary data.</text>
</comment>
<keyword evidence="2 5" id="KW-0963">Cytoplasm</keyword>
<evidence type="ECO:0000313" key="8">
    <source>
        <dbReference type="Proteomes" id="UP001194468"/>
    </source>
</evidence>
<comment type="similarity">
    <text evidence="5">Belongs to the eIF-3 subunit M family.</text>
</comment>
<dbReference type="PANTHER" id="PTHR15350">
    <property type="entry name" value="COP9 SIGNALOSOME COMPLEX SUBUNIT 7/DENDRITIC CELL PROTEIN GA17"/>
    <property type="match status" value="1"/>
</dbReference>
<accession>A0AAD4BQK0</accession>
<keyword evidence="3 5" id="KW-0396">Initiation factor</keyword>
<dbReference type="Pfam" id="PF18005">
    <property type="entry name" value="eIF3m_C_helix"/>
    <property type="match status" value="1"/>
</dbReference>
<evidence type="ECO:0000256" key="1">
    <source>
        <dbReference type="ARBA" id="ARBA00008482"/>
    </source>
</evidence>
<dbReference type="InterPro" id="IPR027528">
    <property type="entry name" value="eIF3m"/>
</dbReference>
<evidence type="ECO:0000313" key="7">
    <source>
        <dbReference type="EMBL" id="KAF8437230.1"/>
    </source>
</evidence>
<dbReference type="GO" id="GO:0033290">
    <property type="term" value="C:eukaryotic 48S preinitiation complex"/>
    <property type="evidence" value="ECO:0007669"/>
    <property type="project" value="UniProtKB-UniRule"/>
</dbReference>
<protein>
    <recommendedName>
        <fullName evidence="5">Eukaryotic translation initiation factor 3 subunit M</fullName>
        <shortName evidence="5">eIF3m</shortName>
    </recommendedName>
</protein>
<proteinExistence type="inferred from homology"/>
<reference evidence="7" key="2">
    <citation type="journal article" date="2020" name="Nat. Commun.">
        <title>Large-scale genome sequencing of mycorrhizal fungi provides insights into the early evolution of symbiotic traits.</title>
        <authorList>
            <person name="Miyauchi S."/>
            <person name="Kiss E."/>
            <person name="Kuo A."/>
            <person name="Drula E."/>
            <person name="Kohler A."/>
            <person name="Sanchez-Garcia M."/>
            <person name="Morin E."/>
            <person name="Andreopoulos B."/>
            <person name="Barry K.W."/>
            <person name="Bonito G."/>
            <person name="Buee M."/>
            <person name="Carver A."/>
            <person name="Chen C."/>
            <person name="Cichocki N."/>
            <person name="Clum A."/>
            <person name="Culley D."/>
            <person name="Crous P.W."/>
            <person name="Fauchery L."/>
            <person name="Girlanda M."/>
            <person name="Hayes R.D."/>
            <person name="Keri Z."/>
            <person name="LaButti K."/>
            <person name="Lipzen A."/>
            <person name="Lombard V."/>
            <person name="Magnuson J."/>
            <person name="Maillard F."/>
            <person name="Murat C."/>
            <person name="Nolan M."/>
            <person name="Ohm R.A."/>
            <person name="Pangilinan J."/>
            <person name="Pereira M.F."/>
            <person name="Perotto S."/>
            <person name="Peter M."/>
            <person name="Pfister S."/>
            <person name="Riley R."/>
            <person name="Sitrit Y."/>
            <person name="Stielow J.B."/>
            <person name="Szollosi G."/>
            <person name="Zifcakova L."/>
            <person name="Stursova M."/>
            <person name="Spatafora J.W."/>
            <person name="Tedersoo L."/>
            <person name="Vaario L.M."/>
            <person name="Yamada A."/>
            <person name="Yan M."/>
            <person name="Wang P."/>
            <person name="Xu J."/>
            <person name="Bruns T."/>
            <person name="Baldrian P."/>
            <person name="Vilgalys R."/>
            <person name="Dunand C."/>
            <person name="Henrissat B."/>
            <person name="Grigoriev I.V."/>
            <person name="Hibbett D."/>
            <person name="Nagy L.G."/>
            <person name="Martin F.M."/>
        </authorList>
    </citation>
    <scope>NUCLEOTIDE SEQUENCE</scope>
    <source>
        <strain evidence="7">BED1</strain>
    </source>
</reference>
<sequence length="422" mass="47590">MSPSDSVSVFAEGTFQEQLQELFEYTARGIPDEERTALSQSLQDVIQSDSENASLDDDRRRTAFELVLKNTKVVGQGTDQEIEGFFNLLYAHLLTLWQVDSSETRQHILYLLNVISSSPTNSLHIKYRILSNLFNAVPRSSGLRSPISTALFQIASANGDFEVLALKKSDVEQWLKDWRVSDEEKSQLLNTIIDSLMQVGKIDIAYEYRILLVHTIPSSTPESRSAAIDTIIAALRIPTVFDFDTLYNLDPIIAVRDHELFPLIQIFLKNGLPEYRTWVNDHSALLETYRLDSSHLERKIRLLAFSSLALDYIGRDLPYATIASTLKIDISDVEKWTIDVIRAGLISGKLSQTLQNLHVYKSSARTFDREQWEALEKRLLAWKAGLASVIEIVAQAQRRGGNVAEMVQATQNEQGVTVEATV</sequence>
<dbReference type="PROSITE" id="PS50250">
    <property type="entry name" value="PCI"/>
    <property type="match status" value="1"/>
</dbReference>
<evidence type="ECO:0000256" key="4">
    <source>
        <dbReference type="ARBA" id="ARBA00022917"/>
    </source>
</evidence>
<dbReference type="HAMAP" id="MF_03012">
    <property type="entry name" value="eIF3m"/>
    <property type="match status" value="1"/>
</dbReference>
<dbReference type="GO" id="GO:0071541">
    <property type="term" value="C:eukaryotic translation initiation factor 3 complex, eIF3m"/>
    <property type="evidence" value="ECO:0007669"/>
    <property type="project" value="UniProtKB-UniRule"/>
</dbReference>
<dbReference type="InterPro" id="IPR045237">
    <property type="entry name" value="COPS7/eIF3m"/>
</dbReference>
<evidence type="ECO:0000259" key="6">
    <source>
        <dbReference type="PROSITE" id="PS50250"/>
    </source>
</evidence>
<dbReference type="Pfam" id="PF01399">
    <property type="entry name" value="PCI"/>
    <property type="match status" value="1"/>
</dbReference>
<gene>
    <name evidence="7" type="ORF">L210DRAFT_3613233</name>
</gene>
<dbReference type="AlphaFoldDB" id="A0AAD4BQK0"/>
<organism evidence="7 8">
    <name type="scientific">Boletus edulis BED1</name>
    <dbReference type="NCBI Taxonomy" id="1328754"/>
    <lineage>
        <taxon>Eukaryota</taxon>
        <taxon>Fungi</taxon>
        <taxon>Dikarya</taxon>
        <taxon>Basidiomycota</taxon>
        <taxon>Agaricomycotina</taxon>
        <taxon>Agaricomycetes</taxon>
        <taxon>Agaricomycetidae</taxon>
        <taxon>Boletales</taxon>
        <taxon>Boletineae</taxon>
        <taxon>Boletaceae</taxon>
        <taxon>Boletoideae</taxon>
        <taxon>Boletus</taxon>
    </lineage>
</organism>
<comment type="subcellular location">
    <subcellularLocation>
        <location evidence="5">Cytoplasm</location>
    </subcellularLocation>
</comment>
<evidence type="ECO:0000256" key="5">
    <source>
        <dbReference type="HAMAP-Rule" id="MF_03012"/>
    </source>
</evidence>
<evidence type="ECO:0000256" key="3">
    <source>
        <dbReference type="ARBA" id="ARBA00022540"/>
    </source>
</evidence>
<evidence type="ECO:0000256" key="2">
    <source>
        <dbReference type="ARBA" id="ARBA00022490"/>
    </source>
</evidence>
<dbReference type="InterPro" id="IPR000717">
    <property type="entry name" value="PCI_dom"/>
</dbReference>
<dbReference type="InterPro" id="IPR040750">
    <property type="entry name" value="eIF3m_C_helix"/>
</dbReference>
<dbReference type="GO" id="GO:0016282">
    <property type="term" value="C:eukaryotic 43S preinitiation complex"/>
    <property type="evidence" value="ECO:0007669"/>
    <property type="project" value="UniProtKB-UniRule"/>
</dbReference>
<dbReference type="SMART" id="SM00088">
    <property type="entry name" value="PINT"/>
    <property type="match status" value="1"/>
</dbReference>
<comment type="function">
    <text evidence="5">Component of the eukaryotic translation initiation factor 3 (eIF-3) complex, which is involved in protein synthesis of a specialized repertoire of mRNAs and, together with other initiation factors, stimulates binding of mRNA and methionyl-tRNAi to the 40S ribosome. The eIF-3 complex specifically targets and initiates translation of a subset of mRNAs involved in cell proliferation.</text>
</comment>
<dbReference type="EMBL" id="WHUW01000019">
    <property type="protein sequence ID" value="KAF8437230.1"/>
    <property type="molecule type" value="Genomic_DNA"/>
</dbReference>
<feature type="domain" description="PCI" evidence="6">
    <location>
        <begin position="204"/>
        <end position="364"/>
    </location>
</feature>
<dbReference type="Proteomes" id="UP001194468">
    <property type="component" value="Unassembled WGS sequence"/>
</dbReference>
<reference evidence="7" key="1">
    <citation type="submission" date="2019-10" db="EMBL/GenBank/DDBJ databases">
        <authorList>
            <consortium name="DOE Joint Genome Institute"/>
            <person name="Kuo A."/>
            <person name="Miyauchi S."/>
            <person name="Kiss E."/>
            <person name="Drula E."/>
            <person name="Kohler A."/>
            <person name="Sanchez-Garcia M."/>
            <person name="Andreopoulos B."/>
            <person name="Barry K.W."/>
            <person name="Bonito G."/>
            <person name="Buee M."/>
            <person name="Carver A."/>
            <person name="Chen C."/>
            <person name="Cichocki N."/>
            <person name="Clum A."/>
            <person name="Culley D."/>
            <person name="Crous P.W."/>
            <person name="Fauchery L."/>
            <person name="Girlanda M."/>
            <person name="Hayes R."/>
            <person name="Keri Z."/>
            <person name="LaButti K."/>
            <person name="Lipzen A."/>
            <person name="Lombard V."/>
            <person name="Magnuson J."/>
            <person name="Maillard F."/>
            <person name="Morin E."/>
            <person name="Murat C."/>
            <person name="Nolan M."/>
            <person name="Ohm R."/>
            <person name="Pangilinan J."/>
            <person name="Pereira M."/>
            <person name="Perotto S."/>
            <person name="Peter M."/>
            <person name="Riley R."/>
            <person name="Sitrit Y."/>
            <person name="Stielow B."/>
            <person name="Szollosi G."/>
            <person name="Zifcakova L."/>
            <person name="Stursova M."/>
            <person name="Spatafora J.W."/>
            <person name="Tedersoo L."/>
            <person name="Vaario L.-M."/>
            <person name="Yamada A."/>
            <person name="Yan M."/>
            <person name="Wang P."/>
            <person name="Xu J."/>
            <person name="Bruns T."/>
            <person name="Baldrian P."/>
            <person name="Vilgalys R."/>
            <person name="Henrissat B."/>
            <person name="Grigoriev I.V."/>
            <person name="Hibbett D."/>
            <person name="Nagy L.G."/>
            <person name="Martin F.M."/>
        </authorList>
    </citation>
    <scope>NUCLEOTIDE SEQUENCE</scope>
    <source>
        <strain evidence="7">BED1</strain>
    </source>
</reference>
<keyword evidence="4 5" id="KW-0648">Protein biosynthesis</keyword>